<dbReference type="PANTHER" id="PTHR31775:SF5">
    <property type="entry name" value="REMORIN 1.4"/>
    <property type="match status" value="1"/>
</dbReference>
<evidence type="ECO:0000256" key="1">
    <source>
        <dbReference type="ARBA" id="ARBA00005711"/>
    </source>
</evidence>
<evidence type="ECO:0000259" key="4">
    <source>
        <dbReference type="Pfam" id="PF03766"/>
    </source>
</evidence>
<evidence type="ECO:0000313" key="5">
    <source>
        <dbReference type="EMBL" id="AQK45059.1"/>
    </source>
</evidence>
<name>A0A1D6JAY5_MAIZE</name>
<dbReference type="Pfam" id="PF03766">
    <property type="entry name" value="Remorin_N"/>
    <property type="match status" value="1"/>
</dbReference>
<dbReference type="AlphaFoldDB" id="A0A1D6JAY5"/>
<dbReference type="PANTHER" id="PTHR31775">
    <property type="entry name" value="OS02G0117200 PROTEIN"/>
    <property type="match status" value="1"/>
</dbReference>
<dbReference type="EMBL" id="CM000786">
    <property type="protein sequence ID" value="AQK45059.1"/>
    <property type="molecule type" value="Genomic_DNA"/>
</dbReference>
<feature type="domain" description="Remorin N-terminal" evidence="4">
    <location>
        <begin position="23"/>
        <end position="87"/>
    </location>
</feature>
<proteinExistence type="inferred from homology"/>
<organism evidence="5">
    <name type="scientific">Zea mays</name>
    <name type="common">Maize</name>
    <dbReference type="NCBI Taxonomy" id="4577"/>
    <lineage>
        <taxon>Eukaryota</taxon>
        <taxon>Viridiplantae</taxon>
        <taxon>Streptophyta</taxon>
        <taxon>Embryophyta</taxon>
        <taxon>Tracheophyta</taxon>
        <taxon>Spermatophyta</taxon>
        <taxon>Magnoliopsida</taxon>
        <taxon>Liliopsida</taxon>
        <taxon>Poales</taxon>
        <taxon>Poaceae</taxon>
        <taxon>PACMAD clade</taxon>
        <taxon>Panicoideae</taxon>
        <taxon>Andropogonodae</taxon>
        <taxon>Andropogoneae</taxon>
        <taxon>Tripsacinae</taxon>
        <taxon>Zea</taxon>
    </lineage>
</organism>
<protein>
    <submittedName>
        <fullName evidence="5">Remorin</fullName>
    </submittedName>
</protein>
<comment type="similarity">
    <text evidence="1">Belongs to the remorin family.</text>
</comment>
<dbReference type="InterPro" id="IPR005516">
    <property type="entry name" value="Remorin_C"/>
</dbReference>
<gene>
    <name evidence="5" type="ORF">ZEAMMB73_Zm00001d025932</name>
</gene>
<dbReference type="ExpressionAtlas" id="A0A1D6JAY5">
    <property type="expression patterns" value="baseline and differential"/>
</dbReference>
<feature type="compositionally biased region" description="Basic and acidic residues" evidence="2">
    <location>
        <begin position="1"/>
        <end position="15"/>
    </location>
</feature>
<dbReference type="Pfam" id="PF03763">
    <property type="entry name" value="Remorin_C"/>
    <property type="match status" value="1"/>
</dbReference>
<feature type="domain" description="Remorin C-terminal" evidence="3">
    <location>
        <begin position="90"/>
        <end position="138"/>
    </location>
</feature>
<sequence length="141" mass="15273">MTEEEAKKVEVEVEVTKAAPAKENAAEEKAVIPATEPPAAQEKPPAPADDSKALAIVEKVADKSTPEKPIAEKQGGSSIRDLALARVETEKRNSLIKAWEDNEKAKADNKATKKVSVILSWENTKKANIEAEMKKIEVISS</sequence>
<feature type="compositionally biased region" description="Low complexity" evidence="2">
    <location>
        <begin position="33"/>
        <end position="43"/>
    </location>
</feature>
<feature type="region of interest" description="Disordered" evidence="2">
    <location>
        <begin position="1"/>
        <end position="49"/>
    </location>
</feature>
<dbReference type="InterPro" id="IPR005518">
    <property type="entry name" value="Remorin_N"/>
</dbReference>
<reference evidence="5" key="1">
    <citation type="submission" date="2015-12" db="EMBL/GenBank/DDBJ databases">
        <title>Update maize B73 reference genome by single molecule sequencing technologies.</title>
        <authorList>
            <consortium name="Maize Genome Sequencing Project"/>
            <person name="Ware D."/>
        </authorList>
    </citation>
    <scope>NUCLEOTIDE SEQUENCE</scope>
    <source>
        <tissue evidence="5">Seedling</tissue>
    </source>
</reference>
<accession>A0A1D6JAY5</accession>
<evidence type="ECO:0000256" key="2">
    <source>
        <dbReference type="SAM" id="MobiDB-lite"/>
    </source>
</evidence>
<evidence type="ECO:0000259" key="3">
    <source>
        <dbReference type="Pfam" id="PF03763"/>
    </source>
</evidence>